<accession>A0A6N1NN95</accession>
<dbReference type="EMBL" id="MF405918">
    <property type="protein sequence ID" value="QKU34357.1"/>
    <property type="molecule type" value="Genomic_DNA"/>
</dbReference>
<dbReference type="RefSeq" id="YP_010780984.1">
    <property type="nucleotide sequence ID" value="NC_075038.1"/>
</dbReference>
<dbReference type="GeneID" id="80517675"/>
<dbReference type="KEGG" id="vg:80517675"/>
<reference evidence="1" key="2">
    <citation type="journal article" date="2018" name="Nat. Commun.">
        <title>Tailed giant Tupanvirus possesses the most complete translational apparatus of the known virosphere.</title>
        <authorList>
            <person name="Abrahao J."/>
            <person name="Silva L."/>
            <person name="Silva L.S."/>
            <person name="Khalil J.Y.B."/>
            <person name="Rodrigues R."/>
            <person name="Arantes T."/>
            <person name="Assis F."/>
            <person name="Boratto P."/>
            <person name="Andrade M."/>
            <person name="Kroon E.G."/>
            <person name="Ribeiro B."/>
            <person name="Bergier I."/>
            <person name="Seligmann H."/>
            <person name="Ghigo E."/>
            <person name="Colson P."/>
            <person name="Levasseur A."/>
            <person name="Kroemer G."/>
            <person name="Raoult D."/>
            <person name="La Scola B."/>
        </authorList>
    </citation>
    <scope>NUCLEOTIDE SEQUENCE [LARGE SCALE GENOMIC DNA]</scope>
    <source>
        <strain evidence="1">Deep ocean</strain>
    </source>
</reference>
<protein>
    <submittedName>
        <fullName evidence="1">Putative ORFan</fullName>
    </submittedName>
</protein>
<proteinExistence type="predicted"/>
<evidence type="ECO:0000313" key="1">
    <source>
        <dbReference type="EMBL" id="QKU34357.1"/>
    </source>
</evidence>
<name>A0A6N1NN95_9VIRU</name>
<sequence length="258" mass="30377">MEQDHTHQNKEQEEVEPTYLFECSDKTLNQVTLSQISHVPYFRNAIHFNNSEAVIKTSVTSFGLECIKFSGEHGYWPLEALNSNKVIVEGLLFEEVHDFLMMEPPVFYLDQIINDLEWFYDNGLNPTINITTSDHAIISVKLDELDLDRITHQDSGWDNVELYELSQSFFETKPTEFDLEISMTSTEFQFFLLGEEEVEYEETYCFDCRDGFCSKCNKSQNKCYCHRCKKCGDCTDDMCLCDYMAEQEREEQERNWDF</sequence>
<reference evidence="1" key="1">
    <citation type="submission" date="2017-06" db="EMBL/GenBank/DDBJ databases">
        <authorList>
            <person name="Assis F.L."/>
            <person name="Abrahao J.S."/>
            <person name="Silva L."/>
            <person name="Khalil J.B."/>
            <person name="Rodrigues R."/>
            <person name="Silva L.S."/>
            <person name="Boratto P."/>
            <person name="Andrade M."/>
            <person name="Kroon E.G."/>
            <person name="Ribeiro B."/>
            <person name="Bergier I."/>
            <person name="Seligmann H."/>
            <person name="Ghigo E."/>
            <person name="Colson P."/>
            <person name="Levasseur A."/>
            <person name="Raoult D."/>
            <person name="Scola B.L."/>
        </authorList>
    </citation>
    <scope>NUCLEOTIDE SEQUENCE</scope>
    <source>
        <strain evidence="1">Deep ocean</strain>
    </source>
</reference>
<organism evidence="1">
    <name type="scientific">Tupanvirus deep ocean</name>
    <dbReference type="NCBI Taxonomy" id="2126984"/>
    <lineage>
        <taxon>Viruses</taxon>
        <taxon>Varidnaviria</taxon>
        <taxon>Bamfordvirae</taxon>
        <taxon>Nucleocytoviricota</taxon>
        <taxon>Megaviricetes</taxon>
        <taxon>Imitervirales</taxon>
        <taxon>Mimiviridae</taxon>
        <taxon>Megamimivirinae</taxon>
        <taxon>Tupanvirus</taxon>
        <taxon>Tupanvirus altamarinense</taxon>
    </lineage>
</organism>